<sequence>MWRDDGHGKYGLFQPACPAVMSIGAEHAGIRQVNDAKCDTLPQCVGGACGIRAPKVQQTVSHTCCVPSFLERFVVSLSVAPLAASWHRRVRALAPALVAGVALLGAAHANAFSLDDVTARARALADKPYAAPVSNLTPAFAKMQFGDYIKIQPRRDAFEWNDQPTAFKLGFYHQGMQFSTPVKINEIVGSGGNAKIDEIKYDSHRFDFGDLKLDRSATQNLGYAGFRVLYPINEPGKLDEIMSVLGASYFRVIGKGQVYGLSARGLAIDTGLPIAEEFPAFREFWIERPNAGDKHLVFYALLDSKRATGAYRFDLTPGEDSVLQVQARVFMRDKVTKLGIAPLTSMFLFGPNQQRDPYNFRPALHDSNGLAIHAGNGEWIWRPLNNPRNLAISQFQVTNPRGFGLLQRGRDFSKFEDLKDRYDLRPSAWIEPQGDWGKGHVELVEIPSPDETNDNIAAFWTPDRLPPKGTPLKADYSIRWTMNERGIIDRQLAWVKQTLRTAGEITQANLIRHFDGSTGLIVDFDGGPLASLPAGSVTPQVSVSDNATILEQTLQPNPVTHGLRLNLRVMVKDPAKVTELRAALISGGKAVSETWSYQLPPYSVAKQ</sequence>
<proteinExistence type="inferred from homology"/>
<evidence type="ECO:0000313" key="9">
    <source>
        <dbReference type="EMBL" id="VVE60246.1"/>
    </source>
</evidence>
<comment type="similarity">
    <text evidence="3 7">Belongs to the OpgD/OpgG family.</text>
</comment>
<dbReference type="InterPro" id="IPR007444">
    <property type="entry name" value="Glucan_biosyn_MdoG_C"/>
</dbReference>
<dbReference type="PANTHER" id="PTHR30504">
    <property type="entry name" value="GLUCANS BIOSYNTHESIS PROTEIN"/>
    <property type="match status" value="1"/>
</dbReference>
<evidence type="ECO:0000256" key="3">
    <source>
        <dbReference type="ARBA" id="ARBA00009284"/>
    </source>
</evidence>
<evidence type="ECO:0000256" key="6">
    <source>
        <dbReference type="ARBA" id="ARBA00022764"/>
    </source>
</evidence>
<dbReference type="Pfam" id="PF04349">
    <property type="entry name" value="MdoG"/>
    <property type="match status" value="1"/>
</dbReference>
<dbReference type="InterPro" id="IPR023704">
    <property type="entry name" value="MdoG_OpgG"/>
</dbReference>
<dbReference type="InterPro" id="IPR014756">
    <property type="entry name" value="Ig_E-set"/>
</dbReference>
<dbReference type="Gene3D" id="2.70.98.10">
    <property type="match status" value="1"/>
</dbReference>
<keyword evidence="10" id="KW-1185">Reference proteome</keyword>
<gene>
    <name evidence="9" type="primary">mdoG_1</name>
    <name evidence="7" type="synonym">opgG</name>
    <name evidence="9" type="ORF">PPN31119_00177</name>
</gene>
<keyword evidence="5 7" id="KW-0732">Signal</keyword>
<feature type="domain" description="Glucan biosynthesis periplasmic MdoG C-terminal" evidence="8">
    <location>
        <begin position="112"/>
        <end position="598"/>
    </location>
</feature>
<dbReference type="InterPro" id="IPR014438">
    <property type="entry name" value="Glucan_biosyn_MdoG/MdoD"/>
</dbReference>
<dbReference type="InterPro" id="IPR011013">
    <property type="entry name" value="Gal_mutarotase_sf_dom"/>
</dbReference>
<comment type="subcellular location">
    <subcellularLocation>
        <location evidence="1 7">Periplasm</location>
    </subcellularLocation>
</comment>
<dbReference type="Gene3D" id="2.60.40.10">
    <property type="entry name" value="Immunoglobulins"/>
    <property type="match status" value="1"/>
</dbReference>
<dbReference type="Proteomes" id="UP000361468">
    <property type="component" value="Unassembled WGS sequence"/>
</dbReference>
<dbReference type="SUPFAM" id="SSF81296">
    <property type="entry name" value="E set domains"/>
    <property type="match status" value="1"/>
</dbReference>
<name>A0ABY6WDC3_9BURK</name>
<evidence type="ECO:0000256" key="2">
    <source>
        <dbReference type="ARBA" id="ARBA00005001"/>
    </source>
</evidence>
<evidence type="ECO:0000259" key="8">
    <source>
        <dbReference type="Pfam" id="PF04349"/>
    </source>
</evidence>
<dbReference type="PANTHER" id="PTHR30504:SF4">
    <property type="entry name" value="GLUCANS BIOSYNTHESIS PROTEIN G"/>
    <property type="match status" value="1"/>
</dbReference>
<dbReference type="EMBL" id="CABPSO010000001">
    <property type="protein sequence ID" value="VVE60246.1"/>
    <property type="molecule type" value="Genomic_DNA"/>
</dbReference>
<reference evidence="9 10" key="1">
    <citation type="submission" date="2019-08" db="EMBL/GenBank/DDBJ databases">
        <authorList>
            <person name="Peeters C."/>
        </authorList>
    </citation>
    <scope>NUCLEOTIDE SEQUENCE [LARGE SCALE GENOMIC DNA]</scope>
    <source>
        <strain evidence="9 10">LMG 31119</strain>
    </source>
</reference>
<dbReference type="InterPro" id="IPR013783">
    <property type="entry name" value="Ig-like_fold"/>
</dbReference>
<evidence type="ECO:0000256" key="1">
    <source>
        <dbReference type="ARBA" id="ARBA00004418"/>
    </source>
</evidence>
<accession>A0ABY6WDC3</accession>
<protein>
    <recommendedName>
        <fullName evidence="4 7">Glucans biosynthesis protein G</fullName>
    </recommendedName>
</protein>
<dbReference type="HAMAP" id="MF_01069">
    <property type="entry name" value="MdoG_OpgG"/>
    <property type="match status" value="1"/>
</dbReference>
<evidence type="ECO:0000313" key="10">
    <source>
        <dbReference type="Proteomes" id="UP000361468"/>
    </source>
</evidence>
<comment type="caution">
    <text evidence="9">The sequence shown here is derived from an EMBL/GenBank/DDBJ whole genome shotgun (WGS) entry which is preliminary data.</text>
</comment>
<dbReference type="PIRSF" id="PIRSF006281">
    <property type="entry name" value="MdoG"/>
    <property type="match status" value="1"/>
</dbReference>
<organism evidence="9 10">
    <name type="scientific">Pandoraea pnomenusa</name>
    <dbReference type="NCBI Taxonomy" id="93220"/>
    <lineage>
        <taxon>Bacteria</taxon>
        <taxon>Pseudomonadati</taxon>
        <taxon>Pseudomonadota</taxon>
        <taxon>Betaproteobacteria</taxon>
        <taxon>Burkholderiales</taxon>
        <taxon>Burkholderiaceae</taxon>
        <taxon>Pandoraea</taxon>
    </lineage>
</organism>
<comment type="function">
    <text evidence="7">Involved in the biosynthesis of osmoregulated periplasmic glucans (OPGs).</text>
</comment>
<evidence type="ECO:0000256" key="7">
    <source>
        <dbReference type="HAMAP-Rule" id="MF_01069"/>
    </source>
</evidence>
<comment type="pathway">
    <text evidence="2 7">Glycan metabolism; osmoregulated periplasmic glucan (OPG) biosynthesis.</text>
</comment>
<keyword evidence="6 7" id="KW-0574">Periplasm</keyword>
<dbReference type="InterPro" id="IPR014718">
    <property type="entry name" value="GH-type_carb-bd"/>
</dbReference>
<dbReference type="SUPFAM" id="SSF74650">
    <property type="entry name" value="Galactose mutarotase-like"/>
    <property type="match status" value="1"/>
</dbReference>
<evidence type="ECO:0000256" key="4">
    <source>
        <dbReference type="ARBA" id="ARBA00015376"/>
    </source>
</evidence>
<evidence type="ECO:0000256" key="5">
    <source>
        <dbReference type="ARBA" id="ARBA00022729"/>
    </source>
</evidence>